<dbReference type="KEGG" id="nbv:T478_1363"/>
<reference evidence="2 3" key="1">
    <citation type="journal article" date="2015" name="Proc. Natl. Acad. Sci. U.S.A.">
        <title>Genomic and proteomic characterization of "Candidatus Nitrosopelagicus brevis": An ammonia-oxidizing archaeon from the open ocean.</title>
        <authorList>
            <person name="Santoro A.E."/>
            <person name="Dupont C.L."/>
            <person name="Richter R.A."/>
            <person name="Craig M.T."/>
            <person name="Carini P."/>
            <person name="McIlvin M.R."/>
            <person name="Yang Y."/>
            <person name="Orsi W.D."/>
            <person name="Moran D.M."/>
            <person name="Saito M.A."/>
        </authorList>
    </citation>
    <scope>NUCLEOTIDE SEQUENCE [LARGE SCALE GENOMIC DNA]</scope>
    <source>
        <strain evidence="3">V2</strain>
    </source>
</reference>
<evidence type="ECO:0000313" key="3">
    <source>
        <dbReference type="Proteomes" id="UP000030944"/>
    </source>
</evidence>
<accession>A0A0A7V353</accession>
<protein>
    <submittedName>
        <fullName evidence="2">Uncharacterized protein</fullName>
    </submittedName>
</protein>
<evidence type="ECO:0000256" key="1">
    <source>
        <dbReference type="SAM" id="Phobius"/>
    </source>
</evidence>
<name>A0A0A7V353_9ARCH</name>
<dbReference type="Proteomes" id="UP000030944">
    <property type="component" value="Chromosome"/>
</dbReference>
<dbReference type="STRING" id="1410606.T478_1363"/>
<keyword evidence="1" id="KW-0812">Transmembrane</keyword>
<organism evidence="2 3">
    <name type="scientific">Candidatus Nitrosopelagicus brevis</name>
    <dbReference type="NCBI Taxonomy" id="1410606"/>
    <lineage>
        <taxon>Archaea</taxon>
        <taxon>Nitrososphaerota</taxon>
    </lineage>
</organism>
<gene>
    <name evidence="2" type="ORF">T478_1363</name>
</gene>
<sequence length="216" mass="22694">MLKKSFLFLSVLLISGFGMSSAYGHTTIYLEQYEIEAGWGDEPPVVNLPNKIVIEVAESGEKEGLRIGVNSAFKSMTATLMAGGATKELDINSDPRPGHYYAKIFPTKTGSMSVKLVGELNGLPVDVVIPIEDVESQSIIAFPPVSGSSSAGEIGAVKNALSSLQKDVSNIKSNVGDVSLTAGGVDIQNAYNFAVFGLSLGAAGVILAIIAMLRRK</sequence>
<dbReference type="AlphaFoldDB" id="A0A0A7V353"/>
<evidence type="ECO:0000313" key="2">
    <source>
        <dbReference type="EMBL" id="AJA92596.1"/>
    </source>
</evidence>
<proteinExistence type="predicted"/>
<keyword evidence="1" id="KW-1133">Transmembrane helix</keyword>
<dbReference type="HOGENOM" id="CLU_1192587_0_0_2"/>
<keyword evidence="1" id="KW-0472">Membrane</keyword>
<feature type="transmembrane region" description="Helical" evidence="1">
    <location>
        <begin position="190"/>
        <end position="213"/>
    </location>
</feature>
<dbReference type="EMBL" id="CP007026">
    <property type="protein sequence ID" value="AJA92596.1"/>
    <property type="molecule type" value="Genomic_DNA"/>
</dbReference>